<dbReference type="AlphaFoldDB" id="A0A1W0W4G7"/>
<keyword evidence="3" id="KW-1185">Reference proteome</keyword>
<evidence type="ECO:0000256" key="1">
    <source>
        <dbReference type="SAM" id="MobiDB-lite"/>
    </source>
</evidence>
<name>A0A1W0W4G7_SORBI</name>
<protein>
    <submittedName>
        <fullName evidence="2">Uncharacterized protein</fullName>
    </submittedName>
</protein>
<feature type="compositionally biased region" description="Basic and acidic residues" evidence="1">
    <location>
        <begin position="75"/>
        <end position="87"/>
    </location>
</feature>
<feature type="compositionally biased region" description="Basic and acidic residues" evidence="1">
    <location>
        <begin position="210"/>
        <end position="223"/>
    </location>
</feature>
<feature type="compositionally biased region" description="Basic and acidic residues" evidence="1">
    <location>
        <begin position="13"/>
        <end position="34"/>
    </location>
</feature>
<evidence type="ECO:0000313" key="3">
    <source>
        <dbReference type="Proteomes" id="UP000000768"/>
    </source>
</evidence>
<gene>
    <name evidence="2" type="ORF">SORBI_3002G170633</name>
</gene>
<sequence length="256" mass="26692">MPHDNQPKTVAGGEKDGSQGDASVHDKSMGEQRQEPLINTVGSVEDDTKSDASASVHTEDAVLTTKKMTAAADADGDKGMTAADHRVTAAAGNPSDSGHVMTDADGVDVPSTGDQIVCGTDFVNVNKKTKKANEGDDDEEVETSDGHDSCEGDVDDANQHSADHSKTDADGEQKQARAKTEVVGAEDGSQGDAKDAKQPNDDNPMTDAESEQKQARVTDEEKNGQPLISVVGSAEDDTKGDASVHGTRTGDQDEED</sequence>
<reference evidence="2 3" key="1">
    <citation type="journal article" date="2009" name="Nature">
        <title>The Sorghum bicolor genome and the diversification of grasses.</title>
        <authorList>
            <person name="Paterson A.H."/>
            <person name="Bowers J.E."/>
            <person name="Bruggmann R."/>
            <person name="Dubchak I."/>
            <person name="Grimwood J."/>
            <person name="Gundlach H."/>
            <person name="Haberer G."/>
            <person name="Hellsten U."/>
            <person name="Mitros T."/>
            <person name="Poliakov A."/>
            <person name="Schmutz J."/>
            <person name="Spannagl M."/>
            <person name="Tang H."/>
            <person name="Wang X."/>
            <person name="Wicker T."/>
            <person name="Bharti A.K."/>
            <person name="Chapman J."/>
            <person name="Feltus F.A."/>
            <person name="Gowik U."/>
            <person name="Grigoriev I.V."/>
            <person name="Lyons E."/>
            <person name="Maher C.A."/>
            <person name="Martis M."/>
            <person name="Narechania A."/>
            <person name="Otillar R.P."/>
            <person name="Penning B.W."/>
            <person name="Salamov A.A."/>
            <person name="Wang Y."/>
            <person name="Zhang L."/>
            <person name="Carpita N.C."/>
            <person name="Freeling M."/>
            <person name="Gingle A.R."/>
            <person name="Hash C.T."/>
            <person name="Keller B."/>
            <person name="Klein P."/>
            <person name="Kresovich S."/>
            <person name="McCann M.C."/>
            <person name="Ming R."/>
            <person name="Peterson D.G."/>
            <person name="Mehboob-ur-Rahman"/>
            <person name="Ware D."/>
            <person name="Westhoff P."/>
            <person name="Mayer K.F."/>
            <person name="Messing J."/>
            <person name="Rokhsar D.S."/>
        </authorList>
    </citation>
    <scope>NUCLEOTIDE SEQUENCE [LARGE SCALE GENOMIC DNA]</scope>
    <source>
        <strain evidence="3">cv. BTx623</strain>
    </source>
</reference>
<feature type="region of interest" description="Disordered" evidence="1">
    <location>
        <begin position="1"/>
        <end position="256"/>
    </location>
</feature>
<dbReference type="InParanoid" id="A0A1W0W4G7"/>
<reference evidence="3" key="2">
    <citation type="journal article" date="2018" name="Plant J.">
        <title>The Sorghum bicolor reference genome: improved assembly, gene annotations, a transcriptome atlas, and signatures of genome organization.</title>
        <authorList>
            <person name="McCormick R.F."/>
            <person name="Truong S.K."/>
            <person name="Sreedasyam A."/>
            <person name="Jenkins J."/>
            <person name="Shu S."/>
            <person name="Sims D."/>
            <person name="Kennedy M."/>
            <person name="Amirebrahimi M."/>
            <person name="Weers B.D."/>
            <person name="McKinley B."/>
            <person name="Mattison A."/>
            <person name="Morishige D.T."/>
            <person name="Grimwood J."/>
            <person name="Schmutz J."/>
            <person name="Mullet J.E."/>
        </authorList>
    </citation>
    <scope>NUCLEOTIDE SEQUENCE [LARGE SCALE GENOMIC DNA]</scope>
    <source>
        <strain evidence="3">cv. BTx623</strain>
    </source>
</reference>
<evidence type="ECO:0000313" key="2">
    <source>
        <dbReference type="EMBL" id="OQU89299.1"/>
    </source>
</evidence>
<proteinExistence type="predicted"/>
<dbReference type="EMBL" id="CM000761">
    <property type="protein sequence ID" value="OQU89299.1"/>
    <property type="molecule type" value="Genomic_DNA"/>
</dbReference>
<feature type="compositionally biased region" description="Low complexity" evidence="1">
    <location>
        <begin position="64"/>
        <end position="73"/>
    </location>
</feature>
<accession>A0A1W0W4G7</accession>
<organism evidence="2 3">
    <name type="scientific">Sorghum bicolor</name>
    <name type="common">Sorghum</name>
    <name type="synonym">Sorghum vulgare</name>
    <dbReference type="NCBI Taxonomy" id="4558"/>
    <lineage>
        <taxon>Eukaryota</taxon>
        <taxon>Viridiplantae</taxon>
        <taxon>Streptophyta</taxon>
        <taxon>Embryophyta</taxon>
        <taxon>Tracheophyta</taxon>
        <taxon>Spermatophyta</taxon>
        <taxon>Magnoliopsida</taxon>
        <taxon>Liliopsida</taxon>
        <taxon>Poales</taxon>
        <taxon>Poaceae</taxon>
        <taxon>PACMAD clade</taxon>
        <taxon>Panicoideae</taxon>
        <taxon>Andropogonodae</taxon>
        <taxon>Andropogoneae</taxon>
        <taxon>Sorghinae</taxon>
        <taxon>Sorghum</taxon>
    </lineage>
</organism>
<feature type="compositionally biased region" description="Basic and acidic residues" evidence="1">
    <location>
        <begin position="157"/>
        <end position="180"/>
    </location>
</feature>
<dbReference type="Gramene" id="OQU89299">
    <property type="protein sequence ID" value="OQU89299"/>
    <property type="gene ID" value="SORBI_3002G170633"/>
</dbReference>
<dbReference type="Proteomes" id="UP000000768">
    <property type="component" value="Chromosome 2"/>
</dbReference>